<keyword evidence="6 10" id="KW-0547">Nucleotide-binding</keyword>
<dbReference type="EC" id="2.5.1.75" evidence="10"/>
<dbReference type="SUPFAM" id="SSF52540">
    <property type="entry name" value="P-loop containing nucleoside triphosphate hydrolases"/>
    <property type="match status" value="2"/>
</dbReference>
<dbReference type="RefSeq" id="WP_134171147.1">
    <property type="nucleotide sequence ID" value="NZ_SODD01000052.1"/>
</dbReference>
<dbReference type="GO" id="GO:0005524">
    <property type="term" value="F:ATP binding"/>
    <property type="evidence" value="ECO:0007669"/>
    <property type="project" value="UniProtKB-UniRule"/>
</dbReference>
<name>A0A4R7ZAH4_9FIRM</name>
<dbReference type="Pfam" id="PF01715">
    <property type="entry name" value="IPPT"/>
    <property type="match status" value="1"/>
</dbReference>
<evidence type="ECO:0000256" key="7">
    <source>
        <dbReference type="ARBA" id="ARBA00022840"/>
    </source>
</evidence>
<keyword evidence="4 10" id="KW-0808">Transferase</keyword>
<feature type="binding site" evidence="10">
    <location>
        <begin position="13"/>
        <end position="18"/>
    </location>
    <ligand>
        <name>substrate</name>
    </ligand>
</feature>
<comment type="caution">
    <text evidence="10">Lacks conserved residue(s) required for the propagation of feature annotation.</text>
</comment>
<feature type="binding site" evidence="10">
    <location>
        <begin position="11"/>
        <end position="18"/>
    </location>
    <ligand>
        <name>ATP</name>
        <dbReference type="ChEBI" id="CHEBI:30616"/>
    </ligand>
</feature>
<dbReference type="InterPro" id="IPR027417">
    <property type="entry name" value="P-loop_NTPase"/>
</dbReference>
<gene>
    <name evidence="10" type="primary">miaA</name>
    <name evidence="14" type="ORF">EDD63_1523</name>
</gene>
<organism evidence="14 15">
    <name type="scientific">Breznakia blatticola</name>
    <dbReference type="NCBI Taxonomy" id="1754012"/>
    <lineage>
        <taxon>Bacteria</taxon>
        <taxon>Bacillati</taxon>
        <taxon>Bacillota</taxon>
        <taxon>Erysipelotrichia</taxon>
        <taxon>Erysipelotrichales</taxon>
        <taxon>Erysipelotrichaceae</taxon>
        <taxon>Breznakia</taxon>
    </lineage>
</organism>
<dbReference type="EMBL" id="SODD01000052">
    <property type="protein sequence ID" value="TDW11816.1"/>
    <property type="molecule type" value="Genomic_DNA"/>
</dbReference>
<evidence type="ECO:0000256" key="11">
    <source>
        <dbReference type="RuleBase" id="RU003783"/>
    </source>
</evidence>
<evidence type="ECO:0000256" key="1">
    <source>
        <dbReference type="ARBA" id="ARBA00001946"/>
    </source>
</evidence>
<keyword evidence="8 10" id="KW-0460">Magnesium</keyword>
<dbReference type="OrthoDB" id="9776390at2"/>
<evidence type="ECO:0000256" key="13">
    <source>
        <dbReference type="RuleBase" id="RU003785"/>
    </source>
</evidence>
<comment type="catalytic activity">
    <reaction evidence="9 10 11">
        <text>adenosine(37) in tRNA + dimethylallyl diphosphate = N(6)-dimethylallyladenosine(37) in tRNA + diphosphate</text>
        <dbReference type="Rhea" id="RHEA:26482"/>
        <dbReference type="Rhea" id="RHEA-COMP:10162"/>
        <dbReference type="Rhea" id="RHEA-COMP:10375"/>
        <dbReference type="ChEBI" id="CHEBI:33019"/>
        <dbReference type="ChEBI" id="CHEBI:57623"/>
        <dbReference type="ChEBI" id="CHEBI:74411"/>
        <dbReference type="ChEBI" id="CHEBI:74415"/>
        <dbReference type="EC" id="2.5.1.75"/>
    </reaction>
</comment>
<dbReference type="Gene3D" id="1.10.20.140">
    <property type="match status" value="1"/>
</dbReference>
<dbReference type="GO" id="GO:0052381">
    <property type="term" value="F:tRNA dimethylallyltransferase activity"/>
    <property type="evidence" value="ECO:0007669"/>
    <property type="project" value="UniProtKB-UniRule"/>
</dbReference>
<comment type="caution">
    <text evidence="14">The sequence shown here is derived from an EMBL/GenBank/DDBJ whole genome shotgun (WGS) entry which is preliminary data.</text>
</comment>
<dbReference type="Gene3D" id="3.40.50.300">
    <property type="entry name" value="P-loop containing nucleotide triphosphate hydrolases"/>
    <property type="match status" value="1"/>
</dbReference>
<comment type="subunit">
    <text evidence="10">Monomer.</text>
</comment>
<comment type="similarity">
    <text evidence="3 10 13">Belongs to the IPP transferase family.</text>
</comment>
<keyword evidence="7 10" id="KW-0067">ATP-binding</keyword>
<evidence type="ECO:0000256" key="6">
    <source>
        <dbReference type="ARBA" id="ARBA00022741"/>
    </source>
</evidence>
<evidence type="ECO:0000256" key="2">
    <source>
        <dbReference type="ARBA" id="ARBA00003213"/>
    </source>
</evidence>
<evidence type="ECO:0000256" key="10">
    <source>
        <dbReference type="HAMAP-Rule" id="MF_00185"/>
    </source>
</evidence>
<proteinExistence type="inferred from homology"/>
<dbReference type="InterPro" id="IPR039657">
    <property type="entry name" value="Dimethylallyltransferase"/>
</dbReference>
<evidence type="ECO:0000256" key="12">
    <source>
        <dbReference type="RuleBase" id="RU003784"/>
    </source>
</evidence>
<evidence type="ECO:0000256" key="5">
    <source>
        <dbReference type="ARBA" id="ARBA00022694"/>
    </source>
</evidence>
<evidence type="ECO:0000313" key="14">
    <source>
        <dbReference type="EMBL" id="TDW11816.1"/>
    </source>
</evidence>
<dbReference type="PANTHER" id="PTHR11088">
    <property type="entry name" value="TRNA DIMETHYLALLYLTRANSFERASE"/>
    <property type="match status" value="1"/>
</dbReference>
<dbReference type="GO" id="GO:0006400">
    <property type="term" value="P:tRNA modification"/>
    <property type="evidence" value="ECO:0007669"/>
    <property type="project" value="TreeGrafter"/>
</dbReference>
<dbReference type="Proteomes" id="UP000294743">
    <property type="component" value="Unassembled WGS sequence"/>
</dbReference>
<comment type="cofactor">
    <cofactor evidence="1 10">
        <name>Mg(2+)</name>
        <dbReference type="ChEBI" id="CHEBI:18420"/>
    </cofactor>
</comment>
<comment type="function">
    <text evidence="2 10 12">Catalyzes the transfer of a dimethylallyl group onto the adenine at position 37 in tRNAs that read codons beginning with uridine, leading to the formation of N6-(dimethylallyl)adenosine (i(6)A).</text>
</comment>
<dbReference type="NCBIfam" id="TIGR00174">
    <property type="entry name" value="miaA"/>
    <property type="match status" value="1"/>
</dbReference>
<evidence type="ECO:0000256" key="9">
    <source>
        <dbReference type="ARBA" id="ARBA00049563"/>
    </source>
</evidence>
<evidence type="ECO:0000256" key="3">
    <source>
        <dbReference type="ARBA" id="ARBA00005842"/>
    </source>
</evidence>
<feature type="site" description="Interaction with substrate tRNA" evidence="10">
    <location>
        <position position="102"/>
    </location>
</feature>
<evidence type="ECO:0000256" key="8">
    <source>
        <dbReference type="ARBA" id="ARBA00022842"/>
    </source>
</evidence>
<dbReference type="PANTHER" id="PTHR11088:SF60">
    <property type="entry name" value="TRNA DIMETHYLALLYLTRANSFERASE"/>
    <property type="match status" value="1"/>
</dbReference>
<accession>A0A4R7ZAH4</accession>
<evidence type="ECO:0000313" key="15">
    <source>
        <dbReference type="Proteomes" id="UP000294743"/>
    </source>
</evidence>
<dbReference type="HAMAP" id="MF_00185">
    <property type="entry name" value="IPP_trans"/>
    <property type="match status" value="1"/>
</dbReference>
<dbReference type="AlphaFoldDB" id="A0A4R7ZAH4"/>
<reference evidence="14 15" key="1">
    <citation type="submission" date="2019-03" db="EMBL/GenBank/DDBJ databases">
        <title>Genomic Encyclopedia of Type Strains, Phase IV (KMG-IV): sequencing the most valuable type-strain genomes for metagenomic binning, comparative biology and taxonomic classification.</title>
        <authorList>
            <person name="Goeker M."/>
        </authorList>
    </citation>
    <scope>NUCLEOTIDE SEQUENCE [LARGE SCALE GENOMIC DNA]</scope>
    <source>
        <strain evidence="14 15">DSM 28867</strain>
    </source>
</reference>
<evidence type="ECO:0000256" key="4">
    <source>
        <dbReference type="ARBA" id="ARBA00022679"/>
    </source>
</evidence>
<keyword evidence="5 10" id="KW-0819">tRNA processing</keyword>
<sequence>MDKVKVLAVIGPTGVGKSKMAIELAKKFNGEIISGDAYQVYKQLSIGSAKITPEEMDGITHYLVDCYDYEDTYNVKIFQEQARKYISEIQAKGKLPIICGGTGLYIKAALYDYVFEEEQEDEAYSKLLNSLSDTELYERLKQEDIESAQALHPNNTRRIKRALMMNHLGHKKSERLQKQNHEMLYDAYILGLTVERSELYKRIDARVVKMMDMGLLEELQDIVKDDTTFALQSMRGIGYKEWQSYFQKEASMEETISLIQKNTRNFAKRQYTWFNNQMDVHWFDIRKPNIKDDIQQQVQNFIEG</sequence>
<keyword evidence="15" id="KW-1185">Reference proteome</keyword>
<protein>
    <recommendedName>
        <fullName evidence="10">tRNA dimethylallyltransferase</fullName>
        <ecNumber evidence="10">2.5.1.75</ecNumber>
    </recommendedName>
    <alternativeName>
        <fullName evidence="10">Dimethylallyl diphosphate:tRNA dimethylallyltransferase</fullName>
        <shortName evidence="10">DMAPP:tRNA dimethylallyltransferase</shortName>
        <shortName evidence="10">DMATase</shortName>
    </alternativeName>
    <alternativeName>
        <fullName evidence="10">Isopentenyl-diphosphate:tRNA isopentenyltransferase</fullName>
        <shortName evidence="10">IPP transferase</shortName>
        <shortName evidence="10">IPPT</shortName>
        <shortName evidence="10">IPTase</shortName>
    </alternativeName>
</protein>
<dbReference type="InterPro" id="IPR018022">
    <property type="entry name" value="IPT"/>
</dbReference>